<dbReference type="Pfam" id="PF02781">
    <property type="entry name" value="G6PD_C"/>
    <property type="match status" value="1"/>
</dbReference>
<feature type="domain" description="Glucose-6-phosphate dehydrogenase NAD-binding" evidence="9">
    <location>
        <begin position="23"/>
        <end position="191"/>
    </location>
</feature>
<keyword evidence="6 7" id="KW-0119">Carbohydrate metabolism</keyword>
<evidence type="ECO:0000256" key="3">
    <source>
        <dbReference type="ARBA" id="ARBA00022526"/>
    </source>
</evidence>
<comment type="catalytic activity">
    <reaction evidence="7">
        <text>D-glucose 6-phosphate + NADP(+) = 6-phospho-D-glucono-1,5-lactone + NADPH + H(+)</text>
        <dbReference type="Rhea" id="RHEA:15841"/>
        <dbReference type="ChEBI" id="CHEBI:15378"/>
        <dbReference type="ChEBI" id="CHEBI:57783"/>
        <dbReference type="ChEBI" id="CHEBI:57955"/>
        <dbReference type="ChEBI" id="CHEBI:58349"/>
        <dbReference type="ChEBI" id="CHEBI:61548"/>
        <dbReference type="EC" id="1.1.1.49"/>
    </reaction>
</comment>
<feature type="domain" description="Glucose-6-phosphate dehydrogenase C-terminal" evidence="10">
    <location>
        <begin position="194"/>
        <end position="456"/>
    </location>
</feature>
<dbReference type="GO" id="GO:0006006">
    <property type="term" value="P:glucose metabolic process"/>
    <property type="evidence" value="ECO:0007669"/>
    <property type="project" value="UniProtKB-KW"/>
</dbReference>
<comment type="pathway">
    <text evidence="1 7">Carbohydrate degradation; pentose phosphate pathway; D-ribulose 5-phosphate from D-glucose 6-phosphate (oxidative stage): step 1/3.</text>
</comment>
<evidence type="ECO:0000256" key="1">
    <source>
        <dbReference type="ARBA" id="ARBA00004937"/>
    </source>
</evidence>
<dbReference type="GO" id="GO:0005829">
    <property type="term" value="C:cytosol"/>
    <property type="evidence" value="ECO:0007669"/>
    <property type="project" value="TreeGrafter"/>
</dbReference>
<comment type="function">
    <text evidence="7">Catalyzes the oxidation of glucose 6-phosphate to 6-phosphogluconolactone.</text>
</comment>
<dbReference type="InterPro" id="IPR022674">
    <property type="entry name" value="G6P_DH_NAD-bd"/>
</dbReference>
<evidence type="ECO:0000256" key="5">
    <source>
        <dbReference type="ARBA" id="ARBA00023002"/>
    </source>
</evidence>
<dbReference type="NCBIfam" id="TIGR00871">
    <property type="entry name" value="zwf"/>
    <property type="match status" value="1"/>
</dbReference>
<dbReference type="NCBIfam" id="NF009492">
    <property type="entry name" value="PRK12853.1-3"/>
    <property type="match status" value="1"/>
</dbReference>
<dbReference type="PRINTS" id="PR00079">
    <property type="entry name" value="G6PDHDRGNASE"/>
</dbReference>
<keyword evidence="3 7" id="KW-0313">Glucose metabolism</keyword>
<evidence type="ECO:0000259" key="9">
    <source>
        <dbReference type="Pfam" id="PF00479"/>
    </source>
</evidence>
<keyword evidence="5 7" id="KW-0560">Oxidoreductase</keyword>
<dbReference type="SUPFAM" id="SSF51735">
    <property type="entry name" value="NAD(P)-binding Rossmann-fold domains"/>
    <property type="match status" value="1"/>
</dbReference>
<evidence type="ECO:0000256" key="7">
    <source>
        <dbReference type="HAMAP-Rule" id="MF_00966"/>
    </source>
</evidence>
<dbReference type="STRING" id="1672749.BJF92_07595"/>
<dbReference type="InterPro" id="IPR036291">
    <property type="entry name" value="NAD(P)-bd_dom_sf"/>
</dbReference>
<evidence type="ECO:0000256" key="4">
    <source>
        <dbReference type="ARBA" id="ARBA00022857"/>
    </source>
</evidence>
<dbReference type="Proteomes" id="UP000186143">
    <property type="component" value="Unassembled WGS sequence"/>
</dbReference>
<feature type="binding site" evidence="7">
    <location>
        <position position="239"/>
    </location>
    <ligand>
        <name>substrate</name>
    </ligand>
</feature>
<feature type="region of interest" description="Disordered" evidence="8">
    <location>
        <begin position="466"/>
        <end position="488"/>
    </location>
</feature>
<feature type="binding site" evidence="7">
    <location>
        <position position="182"/>
    </location>
    <ligand>
        <name>substrate</name>
    </ligand>
</feature>
<reference evidence="11 12" key="1">
    <citation type="submission" date="2016-09" db="EMBL/GenBank/DDBJ databases">
        <title>Rhizobium sp. nov., a novel species isolated from the rice rhizosphere.</title>
        <authorList>
            <person name="Zhao J."/>
            <person name="Zhang X."/>
        </authorList>
    </citation>
    <scope>NUCLEOTIDE SEQUENCE [LARGE SCALE GENOMIC DNA]</scope>
    <source>
        <strain evidence="11 12">MH17</strain>
    </source>
</reference>
<accession>A0A1Q9AD44</accession>
<evidence type="ECO:0000313" key="12">
    <source>
        <dbReference type="Proteomes" id="UP000186143"/>
    </source>
</evidence>
<comment type="caution">
    <text evidence="7">Lacks conserved residue(s) required for the propagation of feature annotation.</text>
</comment>
<feature type="binding site" evidence="7">
    <location>
        <position position="152"/>
    </location>
    <ligand>
        <name>NADP(+)</name>
        <dbReference type="ChEBI" id="CHEBI:58349"/>
    </ligand>
</feature>
<name>A0A1Q9AD44_9HYPH</name>
<protein>
    <recommendedName>
        <fullName evidence="7">Glucose-6-phosphate 1-dehydrogenase</fullName>
        <shortName evidence="7">G6PD</shortName>
        <ecNumber evidence="7">1.1.1.49</ecNumber>
    </recommendedName>
</protein>
<evidence type="ECO:0000256" key="6">
    <source>
        <dbReference type="ARBA" id="ARBA00023277"/>
    </source>
</evidence>
<dbReference type="PIRSF" id="PIRSF000110">
    <property type="entry name" value="G6PD"/>
    <property type="match status" value="1"/>
</dbReference>
<feature type="binding site" evidence="7">
    <location>
        <position position="330"/>
    </location>
    <ligand>
        <name>substrate</name>
    </ligand>
</feature>
<dbReference type="Pfam" id="PF00479">
    <property type="entry name" value="G6PD_N"/>
    <property type="match status" value="1"/>
</dbReference>
<comment type="similarity">
    <text evidence="2 7">Belongs to the glucose-6-phosphate dehydrogenase family.</text>
</comment>
<dbReference type="PANTHER" id="PTHR23429:SF0">
    <property type="entry name" value="GLUCOSE-6-PHOSPHATE 1-DEHYDROGENASE"/>
    <property type="match status" value="1"/>
</dbReference>
<dbReference type="GO" id="GO:0004345">
    <property type="term" value="F:glucose-6-phosphate dehydrogenase activity"/>
    <property type="evidence" value="ECO:0007669"/>
    <property type="project" value="UniProtKB-UniRule"/>
</dbReference>
<dbReference type="GO" id="GO:0050661">
    <property type="term" value="F:NADP binding"/>
    <property type="evidence" value="ECO:0007669"/>
    <property type="project" value="UniProtKB-UniRule"/>
</dbReference>
<organism evidence="11 12">
    <name type="scientific">Xaviernesmea rhizosphaerae</name>
    <dbReference type="NCBI Taxonomy" id="1672749"/>
    <lineage>
        <taxon>Bacteria</taxon>
        <taxon>Pseudomonadati</taxon>
        <taxon>Pseudomonadota</taxon>
        <taxon>Alphaproteobacteria</taxon>
        <taxon>Hyphomicrobiales</taxon>
        <taxon>Rhizobiaceae</taxon>
        <taxon>Rhizobium/Agrobacterium group</taxon>
        <taxon>Xaviernesmea</taxon>
    </lineage>
</organism>
<dbReference type="HAMAP" id="MF_00966">
    <property type="entry name" value="G6PD"/>
    <property type="match status" value="1"/>
</dbReference>
<comment type="caution">
    <text evidence="11">The sequence shown here is derived from an EMBL/GenBank/DDBJ whole genome shotgun (WGS) entry which is preliminary data.</text>
</comment>
<dbReference type="InterPro" id="IPR001282">
    <property type="entry name" value="G6P_DH"/>
</dbReference>
<gene>
    <name evidence="7" type="primary">zwf</name>
    <name evidence="11" type="ORF">BJF92_07595</name>
</gene>
<proteinExistence type="inferred from homology"/>
<feature type="binding site" evidence="7">
    <location>
        <position position="220"/>
    </location>
    <ligand>
        <name>substrate</name>
    </ligand>
</feature>
<dbReference type="SUPFAM" id="SSF55347">
    <property type="entry name" value="Glyceraldehyde-3-phosphate dehydrogenase-like, C-terminal domain"/>
    <property type="match status" value="1"/>
</dbReference>
<dbReference type="GO" id="GO:0009051">
    <property type="term" value="P:pentose-phosphate shunt, oxidative branch"/>
    <property type="evidence" value="ECO:0007669"/>
    <property type="project" value="TreeGrafter"/>
</dbReference>
<dbReference type="InterPro" id="IPR022675">
    <property type="entry name" value="G6P_DH_C"/>
</dbReference>
<evidence type="ECO:0000313" key="11">
    <source>
        <dbReference type="EMBL" id="OLP52831.1"/>
    </source>
</evidence>
<keyword evidence="4 7" id="KW-0521">NADP</keyword>
<evidence type="ECO:0000256" key="8">
    <source>
        <dbReference type="SAM" id="MobiDB-lite"/>
    </source>
</evidence>
<evidence type="ECO:0000259" key="10">
    <source>
        <dbReference type="Pfam" id="PF02781"/>
    </source>
</evidence>
<sequence>MTDAHSDTMADAHSHTPHSDALVLFGATGDLAHKKIFPSLYQMVARGHLDVPVIGIAFDDWPLEKLVARARDGIAHALGEVDETVFGRLVALLSYVSGDYRDAATFDRLKAALGARHRPIFYLAIPPSLFETVVRSLQQAGLTKDARLMIEKPFGHDLASARDLNAILHSAFPESALFRIDHYLGKEAIQNLLYFRFANSFLEPVWNRDHIDSVEITMAEDFSVEGRGKFYDEVGCLRDVVQNHLLNVLLLLAMEPPAGHAADDLMDEKQRVLKAMPALSPPDIVRGQFRGYLDEPGVKPGSTVETFVAVRFRVDTWRWQGVPFYIRAGKNLPVHATEVVVRFKRPPIDVFDPLAGAGNYVRFRIAPQVVVALGARRKMAGDAMIGEPVELLAVDDDSADMLPYERLIGDAIAGNKQLFTRQDISEEAWRVVAPVLDDPIPPPVYAPGTWGPEEAMTDFGPPGGWHALEAAPKGAPATSMSPTHPVKS</sequence>
<evidence type="ECO:0000256" key="2">
    <source>
        <dbReference type="ARBA" id="ARBA00009975"/>
    </source>
</evidence>
<feature type="binding site" evidence="7">
    <location>
        <position position="186"/>
    </location>
    <ligand>
        <name>substrate</name>
    </ligand>
</feature>
<dbReference type="Gene3D" id="3.40.50.720">
    <property type="entry name" value="NAD(P)-binding Rossmann-like Domain"/>
    <property type="match status" value="1"/>
</dbReference>
<feature type="active site" description="Proton acceptor" evidence="7">
    <location>
        <position position="244"/>
    </location>
</feature>
<dbReference type="UniPathway" id="UPA00115">
    <property type="reaction ID" value="UER00408"/>
</dbReference>
<dbReference type="EC" id="1.1.1.49" evidence="7"/>
<dbReference type="AlphaFoldDB" id="A0A1Q9AD44"/>
<dbReference type="PROSITE" id="PS00069">
    <property type="entry name" value="G6P_DEHYDROGENASE"/>
    <property type="match status" value="1"/>
</dbReference>
<dbReference type="Gene3D" id="3.30.360.10">
    <property type="entry name" value="Dihydrodipicolinate Reductase, domain 2"/>
    <property type="match status" value="1"/>
</dbReference>
<dbReference type="EMBL" id="MKIO01000042">
    <property type="protein sequence ID" value="OLP52831.1"/>
    <property type="molecule type" value="Genomic_DNA"/>
</dbReference>
<dbReference type="PANTHER" id="PTHR23429">
    <property type="entry name" value="GLUCOSE-6-PHOSPHATE 1-DEHYDROGENASE G6PD"/>
    <property type="match status" value="1"/>
</dbReference>
<dbReference type="RefSeq" id="WP_075637108.1">
    <property type="nucleotide sequence ID" value="NZ_MKIO01000042.1"/>
</dbReference>
<dbReference type="InterPro" id="IPR019796">
    <property type="entry name" value="G6P_DH_AS"/>
</dbReference>